<dbReference type="Gene3D" id="2.60.120.280">
    <property type="entry name" value="Regulatory protein AraC"/>
    <property type="match status" value="1"/>
</dbReference>
<accession>A0A9D1XD65</accession>
<gene>
    <name evidence="5" type="ORF">H9734_05160</name>
</gene>
<protein>
    <submittedName>
        <fullName evidence="5">AraC family transcriptional regulator</fullName>
    </submittedName>
</protein>
<dbReference type="SUPFAM" id="SSF51215">
    <property type="entry name" value="Regulatory protein AraC"/>
    <property type="match status" value="1"/>
</dbReference>
<dbReference type="PROSITE" id="PS00041">
    <property type="entry name" value="HTH_ARAC_FAMILY_1"/>
    <property type="match status" value="1"/>
</dbReference>
<dbReference type="EMBL" id="DXEK01000084">
    <property type="protein sequence ID" value="HIX76971.1"/>
    <property type="molecule type" value="Genomic_DNA"/>
</dbReference>
<name>A0A9D1XD65_9FIRM</name>
<dbReference type="GO" id="GO:0043565">
    <property type="term" value="F:sequence-specific DNA binding"/>
    <property type="evidence" value="ECO:0007669"/>
    <property type="project" value="InterPro"/>
</dbReference>
<dbReference type="InterPro" id="IPR009057">
    <property type="entry name" value="Homeodomain-like_sf"/>
</dbReference>
<sequence length="283" mass="32696">MQYQKGVFGVLNLDGLAEEPLILMDGGIEGRYREKYDYRNEDRAECRGYLFQYTLSGSGSFVRNGEQYDVTEGKGFLVCFPERSRYFLPENAEKPWEFLYLHFDGAAAEAFIKEIERQTSGLLILDRESPPIRMALQLQRRMAVEKEHLEKYEGGEFLYRFLCALLRETERGGAVRKNSLVENAEEYMRKRYPSIQGIEEVAGRLSVSPAHLSRTFRKERGISPVEFLTRQKLQAAVNDLLGTDKRVETIARENGFSNGNYFGKVFRRYMGISPGAYRERNRG</sequence>
<dbReference type="Pfam" id="PF02311">
    <property type="entry name" value="AraC_binding"/>
    <property type="match status" value="1"/>
</dbReference>
<evidence type="ECO:0000256" key="3">
    <source>
        <dbReference type="ARBA" id="ARBA00023163"/>
    </source>
</evidence>
<keyword evidence="2" id="KW-0238">DNA-binding</keyword>
<evidence type="ECO:0000313" key="5">
    <source>
        <dbReference type="EMBL" id="HIX76971.1"/>
    </source>
</evidence>
<dbReference type="SUPFAM" id="SSF46689">
    <property type="entry name" value="Homeodomain-like"/>
    <property type="match status" value="2"/>
</dbReference>
<dbReference type="InterPro" id="IPR018062">
    <property type="entry name" value="HTH_AraC-typ_CS"/>
</dbReference>
<reference evidence="5" key="2">
    <citation type="submission" date="2021-04" db="EMBL/GenBank/DDBJ databases">
        <authorList>
            <person name="Gilroy R."/>
        </authorList>
    </citation>
    <scope>NUCLEOTIDE SEQUENCE</scope>
    <source>
        <strain evidence="5">CHK183-1962</strain>
    </source>
</reference>
<dbReference type="PANTHER" id="PTHR43280">
    <property type="entry name" value="ARAC-FAMILY TRANSCRIPTIONAL REGULATOR"/>
    <property type="match status" value="1"/>
</dbReference>
<reference evidence="5" key="1">
    <citation type="journal article" date="2021" name="PeerJ">
        <title>Extensive microbial diversity within the chicken gut microbiome revealed by metagenomics and culture.</title>
        <authorList>
            <person name="Gilroy R."/>
            <person name="Ravi A."/>
            <person name="Getino M."/>
            <person name="Pursley I."/>
            <person name="Horton D.L."/>
            <person name="Alikhan N.F."/>
            <person name="Baker D."/>
            <person name="Gharbi K."/>
            <person name="Hall N."/>
            <person name="Watson M."/>
            <person name="Adriaenssens E.M."/>
            <person name="Foster-Nyarko E."/>
            <person name="Jarju S."/>
            <person name="Secka A."/>
            <person name="Antonio M."/>
            <person name="Oren A."/>
            <person name="Chaudhuri R.R."/>
            <person name="La Ragione R."/>
            <person name="Hildebrand F."/>
            <person name="Pallen M.J."/>
        </authorList>
    </citation>
    <scope>NUCLEOTIDE SEQUENCE</scope>
    <source>
        <strain evidence="5">CHK183-1962</strain>
    </source>
</reference>
<dbReference type="InterPro" id="IPR037923">
    <property type="entry name" value="HTH-like"/>
</dbReference>
<dbReference type="Proteomes" id="UP000886890">
    <property type="component" value="Unassembled WGS sequence"/>
</dbReference>
<evidence type="ECO:0000259" key="4">
    <source>
        <dbReference type="PROSITE" id="PS01124"/>
    </source>
</evidence>
<keyword evidence="1" id="KW-0805">Transcription regulation</keyword>
<dbReference type="GO" id="GO:0003700">
    <property type="term" value="F:DNA-binding transcription factor activity"/>
    <property type="evidence" value="ECO:0007669"/>
    <property type="project" value="InterPro"/>
</dbReference>
<dbReference type="PANTHER" id="PTHR43280:SF30">
    <property type="entry name" value="MMSAB OPERON REGULATORY PROTEIN"/>
    <property type="match status" value="1"/>
</dbReference>
<dbReference type="AlphaFoldDB" id="A0A9D1XD65"/>
<evidence type="ECO:0000256" key="1">
    <source>
        <dbReference type="ARBA" id="ARBA00023015"/>
    </source>
</evidence>
<keyword evidence="3" id="KW-0804">Transcription</keyword>
<dbReference type="PRINTS" id="PR00032">
    <property type="entry name" value="HTHARAC"/>
</dbReference>
<dbReference type="SMART" id="SM00342">
    <property type="entry name" value="HTH_ARAC"/>
    <property type="match status" value="1"/>
</dbReference>
<dbReference type="PROSITE" id="PS01124">
    <property type="entry name" value="HTH_ARAC_FAMILY_2"/>
    <property type="match status" value="1"/>
</dbReference>
<organism evidence="5 6">
    <name type="scientific">Candidatus Fusicatenibacter merdavium</name>
    <dbReference type="NCBI Taxonomy" id="2838600"/>
    <lineage>
        <taxon>Bacteria</taxon>
        <taxon>Bacillati</taxon>
        <taxon>Bacillota</taxon>
        <taxon>Clostridia</taxon>
        <taxon>Lachnospirales</taxon>
        <taxon>Lachnospiraceae</taxon>
        <taxon>Fusicatenibacter</taxon>
    </lineage>
</organism>
<feature type="domain" description="HTH araC/xylS-type" evidence="4">
    <location>
        <begin position="182"/>
        <end position="280"/>
    </location>
</feature>
<evidence type="ECO:0000256" key="2">
    <source>
        <dbReference type="ARBA" id="ARBA00023125"/>
    </source>
</evidence>
<evidence type="ECO:0000313" key="6">
    <source>
        <dbReference type="Proteomes" id="UP000886890"/>
    </source>
</evidence>
<dbReference type="Pfam" id="PF12833">
    <property type="entry name" value="HTH_18"/>
    <property type="match status" value="1"/>
</dbReference>
<dbReference type="Gene3D" id="1.10.10.60">
    <property type="entry name" value="Homeodomain-like"/>
    <property type="match status" value="1"/>
</dbReference>
<dbReference type="InterPro" id="IPR003313">
    <property type="entry name" value="AraC-bd"/>
</dbReference>
<dbReference type="InterPro" id="IPR018060">
    <property type="entry name" value="HTH_AraC"/>
</dbReference>
<proteinExistence type="predicted"/>
<dbReference type="InterPro" id="IPR020449">
    <property type="entry name" value="Tscrpt_reg_AraC-type_HTH"/>
</dbReference>
<comment type="caution">
    <text evidence="5">The sequence shown here is derived from an EMBL/GenBank/DDBJ whole genome shotgun (WGS) entry which is preliminary data.</text>
</comment>